<dbReference type="AlphaFoldDB" id="A0AAE0QE57"/>
<dbReference type="EMBL" id="JAUCMX010000017">
    <property type="protein sequence ID" value="KAK3518793.1"/>
    <property type="molecule type" value="Genomic_DNA"/>
</dbReference>
<protein>
    <submittedName>
        <fullName evidence="1">Uncharacterized protein</fullName>
    </submittedName>
</protein>
<proteinExistence type="predicted"/>
<accession>A0AAE0QE57</accession>
<gene>
    <name evidence="1" type="ORF">QTP70_013514</name>
</gene>
<name>A0AAE0QE57_9TELE</name>
<evidence type="ECO:0000313" key="2">
    <source>
        <dbReference type="Proteomes" id="UP001274896"/>
    </source>
</evidence>
<keyword evidence="2" id="KW-1185">Reference proteome</keyword>
<comment type="caution">
    <text evidence="1">The sequence shown here is derived from an EMBL/GenBank/DDBJ whole genome shotgun (WGS) entry which is preliminary data.</text>
</comment>
<organism evidence="1 2">
    <name type="scientific">Hemibagrus guttatus</name>
    <dbReference type="NCBI Taxonomy" id="175788"/>
    <lineage>
        <taxon>Eukaryota</taxon>
        <taxon>Metazoa</taxon>
        <taxon>Chordata</taxon>
        <taxon>Craniata</taxon>
        <taxon>Vertebrata</taxon>
        <taxon>Euteleostomi</taxon>
        <taxon>Actinopterygii</taxon>
        <taxon>Neopterygii</taxon>
        <taxon>Teleostei</taxon>
        <taxon>Ostariophysi</taxon>
        <taxon>Siluriformes</taxon>
        <taxon>Bagridae</taxon>
        <taxon>Hemibagrus</taxon>
    </lineage>
</organism>
<dbReference type="Proteomes" id="UP001274896">
    <property type="component" value="Unassembled WGS sequence"/>
</dbReference>
<evidence type="ECO:0000313" key="1">
    <source>
        <dbReference type="EMBL" id="KAK3518793.1"/>
    </source>
</evidence>
<reference evidence="1" key="1">
    <citation type="submission" date="2023-06" db="EMBL/GenBank/DDBJ databases">
        <title>Male Hemibagrus guttatus genome.</title>
        <authorList>
            <person name="Bian C."/>
        </authorList>
    </citation>
    <scope>NUCLEOTIDE SEQUENCE</scope>
    <source>
        <strain evidence="1">Male_cb2023</strain>
        <tissue evidence="1">Muscle</tissue>
    </source>
</reference>
<sequence>MNNISMNKITLAPNMVSERYATNFYKDLYKSDCSDNMELLDVFYRALPKDSPEDNAALEGPLVLEELQAALNSMAGGKAAGN</sequence>